<gene>
    <name evidence="1" type="ORF">SRSM4_074</name>
</gene>
<proteinExistence type="predicted"/>
<accession>C7BV42</accession>
<dbReference type="KEGG" id="vg:8303310"/>
<protein>
    <submittedName>
        <fullName evidence="1">Hypothetical cyanophage protein</fullName>
    </submittedName>
</protein>
<dbReference type="Proteomes" id="UP000001515">
    <property type="component" value="Segment"/>
</dbReference>
<dbReference type="EMBL" id="FM207411">
    <property type="protein sequence ID" value="CAR63271.1"/>
    <property type="molecule type" value="Genomic_DNA"/>
</dbReference>
<dbReference type="RefSeq" id="YP_003097308.1">
    <property type="nucleotide sequence ID" value="NC_013085.1"/>
</dbReference>
<reference evidence="1 2" key="1">
    <citation type="journal article" date="2009" name="Environ. Microbiol.">
        <title>Comparative genomics of marine cyanomyoviruses reveals the widespread occurrence of Synechococcus host genes localized to a hyperplastic region: implications for mechanisms of cyanophage evolution.</title>
        <authorList>
            <person name="Millard A.D."/>
            <person name="Zwirglmaier K."/>
            <person name="Downey M.J."/>
            <person name="Mann N.H."/>
            <person name="Scanlan D.J."/>
        </authorList>
    </citation>
    <scope>NUCLEOTIDE SEQUENCE</scope>
</reference>
<dbReference type="GeneID" id="8303310"/>
<evidence type="ECO:0000313" key="2">
    <source>
        <dbReference type="Proteomes" id="UP000001515"/>
    </source>
</evidence>
<dbReference type="Gene3D" id="2.30.30.100">
    <property type="match status" value="1"/>
</dbReference>
<evidence type="ECO:0000313" key="1">
    <source>
        <dbReference type="EMBL" id="CAR63271.1"/>
    </source>
</evidence>
<organism evidence="1 2">
    <name type="scientific">Synechococcus phage S-RSM4</name>
    <dbReference type="NCBI Taxonomy" id="555387"/>
    <lineage>
        <taxon>Viruses</taxon>
        <taxon>Duplodnaviria</taxon>
        <taxon>Heunggongvirae</taxon>
        <taxon>Uroviricota</taxon>
        <taxon>Caudoviricetes</taxon>
        <taxon>Pantevenvirales</taxon>
        <taxon>Kyanoviridae</taxon>
        <taxon>Gibbetvirus</taxon>
        <taxon>Gibbetvirus rsm4</taxon>
    </lineage>
</organism>
<dbReference type="OrthoDB" id="20102at10239"/>
<keyword evidence="2" id="KW-1185">Reference proteome</keyword>
<sequence length="129" mass="14458">MAEALKTNHNVRIVNLTTGQNILCIFGEVKNEEDQKVIGYRMMYPHALKLGTPNEDGTLPIEYTRFCPFSPQEEHRLSGEHIISVVYPDNGILDNFVEKLTGVGFTKEQIFFPEEVANGDSSEPTEAGE</sequence>
<name>C7BV42_9CAUD</name>